<sequence>MSRRPPGDRWRRRYPRLRRSASSCARRAPVRSGTPCGRWSTCGLCSWPPRRMTRRWMTWPARGARPAAGWR</sequence>
<accession>A0A0A9F5H2</accession>
<reference evidence="1" key="2">
    <citation type="journal article" date="2015" name="Data Brief">
        <title>Shoot transcriptome of the giant reed, Arundo donax.</title>
        <authorList>
            <person name="Barrero R.A."/>
            <person name="Guerrero F.D."/>
            <person name="Moolhuijzen P."/>
            <person name="Goolsby J.A."/>
            <person name="Tidwell J."/>
            <person name="Bellgard S.E."/>
            <person name="Bellgard M.I."/>
        </authorList>
    </citation>
    <scope>NUCLEOTIDE SEQUENCE</scope>
    <source>
        <tissue evidence="1">Shoot tissue taken approximately 20 cm above the soil surface</tissue>
    </source>
</reference>
<evidence type="ECO:0000313" key="1">
    <source>
        <dbReference type="EMBL" id="JAE03518.1"/>
    </source>
</evidence>
<organism evidence="1">
    <name type="scientific">Arundo donax</name>
    <name type="common">Giant reed</name>
    <name type="synonym">Donax arundinaceus</name>
    <dbReference type="NCBI Taxonomy" id="35708"/>
    <lineage>
        <taxon>Eukaryota</taxon>
        <taxon>Viridiplantae</taxon>
        <taxon>Streptophyta</taxon>
        <taxon>Embryophyta</taxon>
        <taxon>Tracheophyta</taxon>
        <taxon>Spermatophyta</taxon>
        <taxon>Magnoliopsida</taxon>
        <taxon>Liliopsida</taxon>
        <taxon>Poales</taxon>
        <taxon>Poaceae</taxon>
        <taxon>PACMAD clade</taxon>
        <taxon>Arundinoideae</taxon>
        <taxon>Arundineae</taxon>
        <taxon>Arundo</taxon>
    </lineage>
</organism>
<dbReference type="AlphaFoldDB" id="A0A0A9F5H2"/>
<dbReference type="EMBL" id="GBRH01194378">
    <property type="protein sequence ID" value="JAE03518.1"/>
    <property type="molecule type" value="Transcribed_RNA"/>
</dbReference>
<reference evidence="1" key="1">
    <citation type="submission" date="2014-09" db="EMBL/GenBank/DDBJ databases">
        <authorList>
            <person name="Magalhaes I.L.F."/>
            <person name="Oliveira U."/>
            <person name="Santos F.R."/>
            <person name="Vidigal T.H.D.A."/>
            <person name="Brescovit A.D."/>
            <person name="Santos A.J."/>
        </authorList>
    </citation>
    <scope>NUCLEOTIDE SEQUENCE</scope>
    <source>
        <tissue evidence="1">Shoot tissue taken approximately 20 cm above the soil surface</tissue>
    </source>
</reference>
<protein>
    <submittedName>
        <fullName evidence="1">Uncharacterized protein</fullName>
    </submittedName>
</protein>
<proteinExistence type="predicted"/>
<name>A0A0A9F5H2_ARUDO</name>